<evidence type="ECO:0000256" key="1">
    <source>
        <dbReference type="ARBA" id="ARBA00008080"/>
    </source>
</evidence>
<dbReference type="EMBL" id="KP165388">
    <property type="protein sequence ID" value="AJF22932.1"/>
    <property type="molecule type" value="Genomic_DNA"/>
</dbReference>
<dbReference type="GeneID" id="22976076"/>
<dbReference type="SUPFAM" id="SSF46946">
    <property type="entry name" value="S13-like H2TH domain"/>
    <property type="match status" value="1"/>
</dbReference>
<dbReference type="PIRSF" id="PIRSF002134">
    <property type="entry name" value="Ribosomal_S13"/>
    <property type="match status" value="1"/>
</dbReference>
<evidence type="ECO:0000313" key="4">
    <source>
        <dbReference type="EMBL" id="AJF22932.1"/>
    </source>
</evidence>
<comment type="similarity">
    <text evidence="1">Belongs to the universal ribosomal protein uS13 family.</text>
</comment>
<dbReference type="InterPro" id="IPR010979">
    <property type="entry name" value="Ribosomal_uS13-like_H2TH"/>
</dbReference>
<sequence length="116" mass="13337">MSSLKKNIFQRFKLVYGLNRSLIKLLMKHAGYHVAYPVSSIRNTYVSDGLAKLLVSKENFLSAALAKTTKESVILKLKSKTYHGFMLRNELPVRGQRRRTNANTIKHFVRRLKISS</sequence>
<dbReference type="InterPro" id="IPR027437">
    <property type="entry name" value="Rbsml_uS13_C"/>
</dbReference>
<evidence type="ECO:0000256" key="3">
    <source>
        <dbReference type="ARBA" id="ARBA00023274"/>
    </source>
</evidence>
<dbReference type="PROSITE" id="PS50159">
    <property type="entry name" value="RIBOSOMAL_S13_2"/>
    <property type="match status" value="1"/>
</dbReference>
<dbReference type="GO" id="GO:0006412">
    <property type="term" value="P:translation"/>
    <property type="evidence" value="ECO:0007669"/>
    <property type="project" value="InterPro"/>
</dbReference>
<dbReference type="InterPro" id="IPR001892">
    <property type="entry name" value="Ribosomal_uS13"/>
</dbReference>
<gene>
    <name evidence="4" type="primary">rps13</name>
</gene>
<dbReference type="GO" id="GO:0003723">
    <property type="term" value="F:RNA binding"/>
    <property type="evidence" value="ECO:0007669"/>
    <property type="project" value="InterPro"/>
</dbReference>
<dbReference type="GO" id="GO:1990904">
    <property type="term" value="C:ribonucleoprotein complex"/>
    <property type="evidence" value="ECO:0007669"/>
    <property type="project" value="UniProtKB-KW"/>
</dbReference>
<dbReference type="RefSeq" id="YP_009118120.1">
    <property type="nucleotide sequence ID" value="NC_026312.1"/>
</dbReference>
<keyword evidence="4" id="KW-0496">Mitochondrion</keyword>
<proteinExistence type="inferred from homology"/>
<dbReference type="GO" id="GO:0005840">
    <property type="term" value="C:ribosome"/>
    <property type="evidence" value="ECO:0007669"/>
    <property type="project" value="UniProtKB-KW"/>
</dbReference>
<protein>
    <submittedName>
        <fullName evidence="4">Ribosomal protein S13</fullName>
    </submittedName>
</protein>
<name>A0A0B5GFZ6_STALP</name>
<dbReference type="GO" id="GO:0003735">
    <property type="term" value="F:structural constituent of ribosome"/>
    <property type="evidence" value="ECO:0007669"/>
    <property type="project" value="InterPro"/>
</dbReference>
<dbReference type="Gene3D" id="4.10.910.10">
    <property type="entry name" value="30s ribosomal protein s13, domain 2"/>
    <property type="match status" value="1"/>
</dbReference>
<geneLocation type="mitochondrion" evidence="4"/>
<organism evidence="4">
    <name type="scientific">Stachyamoeba lipophora</name>
    <dbReference type="NCBI Taxonomy" id="463046"/>
    <lineage>
        <taxon>Eukaryota</taxon>
        <taxon>Discoba</taxon>
        <taxon>Heterolobosea</taxon>
        <taxon>Tetramitia</taxon>
        <taxon>Eutetramitia</taxon>
        <taxon>Gruberellidae</taxon>
        <taxon>Stachyamoeba</taxon>
    </lineage>
</organism>
<keyword evidence="2 4" id="KW-0689">Ribosomal protein</keyword>
<evidence type="ECO:0000256" key="2">
    <source>
        <dbReference type="ARBA" id="ARBA00022980"/>
    </source>
</evidence>
<dbReference type="AlphaFoldDB" id="A0A0B5GFZ6"/>
<reference evidence="4" key="1">
    <citation type="journal article" date="2014" name="Nucleic Acids Res.">
        <title>Widespread occurrence of organelle genome-encoded 5S rRNAs including permuted molecules.</title>
        <authorList>
            <person name="Valach M."/>
            <person name="Burger G."/>
            <person name="Gray M.W."/>
            <person name="Lang B.F."/>
        </authorList>
    </citation>
    <scope>NUCLEOTIDE SEQUENCE</scope>
    <source>
        <strain evidence="4">ATCC 50324</strain>
    </source>
</reference>
<accession>A0A0B5GFZ6</accession>
<keyword evidence="3" id="KW-0687">Ribonucleoprotein</keyword>